<evidence type="ECO:0000313" key="2">
    <source>
        <dbReference type="EMBL" id="JAD44443.1"/>
    </source>
</evidence>
<reference evidence="2" key="1">
    <citation type="submission" date="2014-09" db="EMBL/GenBank/DDBJ databases">
        <authorList>
            <person name="Magalhaes I.L.F."/>
            <person name="Oliveira U."/>
            <person name="Santos F.R."/>
            <person name="Vidigal T.H.D.A."/>
            <person name="Brescovit A.D."/>
            <person name="Santos A.J."/>
        </authorList>
    </citation>
    <scope>NUCLEOTIDE SEQUENCE</scope>
    <source>
        <tissue evidence="2">Shoot tissue taken approximately 20 cm above the soil surface</tissue>
    </source>
</reference>
<protein>
    <submittedName>
        <fullName evidence="2">Uncharacterized protein</fullName>
    </submittedName>
</protein>
<evidence type="ECO:0000256" key="1">
    <source>
        <dbReference type="SAM" id="MobiDB-lite"/>
    </source>
</evidence>
<proteinExistence type="predicted"/>
<accession>A0A0A9A3A3</accession>
<feature type="compositionally biased region" description="Polar residues" evidence="1">
    <location>
        <begin position="11"/>
        <end position="26"/>
    </location>
</feature>
<sequence>MLQASRREPSRASTTLTSNTMQYEVC</sequence>
<reference evidence="2" key="2">
    <citation type="journal article" date="2015" name="Data Brief">
        <title>Shoot transcriptome of the giant reed, Arundo donax.</title>
        <authorList>
            <person name="Barrero R.A."/>
            <person name="Guerrero F.D."/>
            <person name="Moolhuijzen P."/>
            <person name="Goolsby J.A."/>
            <person name="Tidwell J."/>
            <person name="Bellgard S.E."/>
            <person name="Bellgard M.I."/>
        </authorList>
    </citation>
    <scope>NUCLEOTIDE SEQUENCE</scope>
    <source>
        <tissue evidence="2">Shoot tissue taken approximately 20 cm above the soil surface</tissue>
    </source>
</reference>
<name>A0A0A9A3A3_ARUDO</name>
<dbReference type="EMBL" id="GBRH01253452">
    <property type="protein sequence ID" value="JAD44443.1"/>
    <property type="molecule type" value="Transcribed_RNA"/>
</dbReference>
<feature type="region of interest" description="Disordered" evidence="1">
    <location>
        <begin position="1"/>
        <end position="26"/>
    </location>
</feature>
<feature type="compositionally biased region" description="Basic and acidic residues" evidence="1">
    <location>
        <begin position="1"/>
        <end position="10"/>
    </location>
</feature>
<dbReference type="AlphaFoldDB" id="A0A0A9A3A3"/>
<organism evidence="2">
    <name type="scientific">Arundo donax</name>
    <name type="common">Giant reed</name>
    <name type="synonym">Donax arundinaceus</name>
    <dbReference type="NCBI Taxonomy" id="35708"/>
    <lineage>
        <taxon>Eukaryota</taxon>
        <taxon>Viridiplantae</taxon>
        <taxon>Streptophyta</taxon>
        <taxon>Embryophyta</taxon>
        <taxon>Tracheophyta</taxon>
        <taxon>Spermatophyta</taxon>
        <taxon>Magnoliopsida</taxon>
        <taxon>Liliopsida</taxon>
        <taxon>Poales</taxon>
        <taxon>Poaceae</taxon>
        <taxon>PACMAD clade</taxon>
        <taxon>Arundinoideae</taxon>
        <taxon>Arundineae</taxon>
        <taxon>Arundo</taxon>
    </lineage>
</organism>